<dbReference type="PANTHER" id="PTHR33164:SF43">
    <property type="entry name" value="HTH-TYPE TRANSCRIPTIONAL REPRESSOR YETL"/>
    <property type="match status" value="1"/>
</dbReference>
<dbReference type="InterPro" id="IPR039422">
    <property type="entry name" value="MarR/SlyA-like"/>
</dbReference>
<organism evidence="2 3">
    <name type="scientific">Aurantimonas endophytica</name>
    <dbReference type="NCBI Taxonomy" id="1522175"/>
    <lineage>
        <taxon>Bacteria</taxon>
        <taxon>Pseudomonadati</taxon>
        <taxon>Pseudomonadota</taxon>
        <taxon>Alphaproteobacteria</taxon>
        <taxon>Hyphomicrobiales</taxon>
        <taxon>Aurantimonadaceae</taxon>
        <taxon>Aurantimonas</taxon>
    </lineage>
</organism>
<reference evidence="2 3" key="1">
    <citation type="submission" date="2020-08" db="EMBL/GenBank/DDBJ databases">
        <title>Genomic Encyclopedia of Type Strains, Phase IV (KMG-IV): sequencing the most valuable type-strain genomes for metagenomic binning, comparative biology and taxonomic classification.</title>
        <authorList>
            <person name="Goeker M."/>
        </authorList>
    </citation>
    <scope>NUCLEOTIDE SEQUENCE [LARGE SCALE GENOMIC DNA]</scope>
    <source>
        <strain evidence="2 3">DSM 103570</strain>
    </source>
</reference>
<dbReference type="SUPFAM" id="SSF46785">
    <property type="entry name" value="Winged helix' DNA-binding domain"/>
    <property type="match status" value="1"/>
</dbReference>
<sequence length="119" mass="12983">MTETPSNIRLLPNLLSISKSLRALMGLKLAELGLHPGQDELLLALSPNMGTGVSVLANRLGVRPSTVSKMVDLLVQAGQVERAVNPRDARRTVICITPSGIEMQGRIIEVWLRLESEFL</sequence>
<gene>
    <name evidence="2" type="ORF">GGR03_000668</name>
</gene>
<comment type="caution">
    <text evidence="2">The sequence shown here is derived from an EMBL/GenBank/DDBJ whole genome shotgun (WGS) entry which is preliminary data.</text>
</comment>
<evidence type="ECO:0000313" key="2">
    <source>
        <dbReference type="EMBL" id="MBB4001621.1"/>
    </source>
</evidence>
<dbReference type="PROSITE" id="PS50995">
    <property type="entry name" value="HTH_MARR_2"/>
    <property type="match status" value="1"/>
</dbReference>
<dbReference type="RefSeq" id="WP_183206129.1">
    <property type="nucleotide sequence ID" value="NZ_JAAAMM010000001.1"/>
</dbReference>
<name>A0A7W6HAR7_9HYPH</name>
<dbReference type="GO" id="GO:0003700">
    <property type="term" value="F:DNA-binding transcription factor activity"/>
    <property type="evidence" value="ECO:0007669"/>
    <property type="project" value="InterPro"/>
</dbReference>
<dbReference type="GO" id="GO:0006950">
    <property type="term" value="P:response to stress"/>
    <property type="evidence" value="ECO:0007669"/>
    <property type="project" value="TreeGrafter"/>
</dbReference>
<evidence type="ECO:0000313" key="3">
    <source>
        <dbReference type="Proteomes" id="UP000588647"/>
    </source>
</evidence>
<dbReference type="Proteomes" id="UP000588647">
    <property type="component" value="Unassembled WGS sequence"/>
</dbReference>
<dbReference type="Gene3D" id="1.10.10.10">
    <property type="entry name" value="Winged helix-like DNA-binding domain superfamily/Winged helix DNA-binding domain"/>
    <property type="match status" value="1"/>
</dbReference>
<dbReference type="EMBL" id="JACIEM010000001">
    <property type="protein sequence ID" value="MBB4001621.1"/>
    <property type="molecule type" value="Genomic_DNA"/>
</dbReference>
<keyword evidence="2" id="KW-0238">DNA-binding</keyword>
<feature type="domain" description="HTH marR-type" evidence="1">
    <location>
        <begin position="7"/>
        <end position="119"/>
    </location>
</feature>
<dbReference type="InterPro" id="IPR000835">
    <property type="entry name" value="HTH_MarR-typ"/>
</dbReference>
<dbReference type="Pfam" id="PF01047">
    <property type="entry name" value="MarR"/>
    <property type="match status" value="1"/>
</dbReference>
<dbReference type="PANTHER" id="PTHR33164">
    <property type="entry name" value="TRANSCRIPTIONAL REGULATOR, MARR FAMILY"/>
    <property type="match status" value="1"/>
</dbReference>
<dbReference type="InterPro" id="IPR036388">
    <property type="entry name" value="WH-like_DNA-bd_sf"/>
</dbReference>
<dbReference type="AlphaFoldDB" id="A0A7W6HAR7"/>
<dbReference type="SMART" id="SM00347">
    <property type="entry name" value="HTH_MARR"/>
    <property type="match status" value="1"/>
</dbReference>
<dbReference type="InterPro" id="IPR036390">
    <property type="entry name" value="WH_DNA-bd_sf"/>
</dbReference>
<protein>
    <submittedName>
        <fullName evidence="2">DNA-binding MarR family transcriptional regulator</fullName>
    </submittedName>
</protein>
<accession>A0A7W6HAR7</accession>
<keyword evidence="3" id="KW-1185">Reference proteome</keyword>
<dbReference type="GO" id="GO:0003677">
    <property type="term" value="F:DNA binding"/>
    <property type="evidence" value="ECO:0007669"/>
    <property type="project" value="UniProtKB-KW"/>
</dbReference>
<evidence type="ECO:0000259" key="1">
    <source>
        <dbReference type="PROSITE" id="PS50995"/>
    </source>
</evidence>
<proteinExistence type="predicted"/>